<organism evidence="2">
    <name type="scientific">bioreactor metagenome</name>
    <dbReference type="NCBI Taxonomy" id="1076179"/>
    <lineage>
        <taxon>unclassified sequences</taxon>
        <taxon>metagenomes</taxon>
        <taxon>ecological metagenomes</taxon>
    </lineage>
</organism>
<dbReference type="AlphaFoldDB" id="A0A644UQV0"/>
<dbReference type="PANTHER" id="PTHR43781:SF1">
    <property type="entry name" value="SACCHAROPINE DEHYDROGENASE"/>
    <property type="match status" value="1"/>
</dbReference>
<sequence length="373" mass="40099">MSHRILILGGTGGTGRKIVRALQQLMPEATIHTGGRSHPLQPTGYGVEHINIDVCRDDQQQEKILSGYDLVILSLGPFTTIQTRAHELCIRAGVDCLDVNDCPLAARKIFKLADTASAANVRILTGMGLNPGMSTALIHLLAGISGGPISEAHVRLFAGRNEPAGPAATETMIHGLRLQACELADGREILVPALDKSNLEQETFPTLGKPVSAVQCFSAEAALMEEEHTMGELPPVASRITYRMHCEGMPLWIAGLLRTFPAEKYPAITSFLTRLFYRLHEKGGGSANGLSRSILLVRAQGASGSLYSFATGESTFGMTGAFAAAVAREYLKATAAMAPGVYSISQRFPWIKNIPSSLEKLRLSLGYFKQEAL</sequence>
<dbReference type="Gene3D" id="3.40.50.720">
    <property type="entry name" value="NAD(P)-binding Rossmann-like Domain"/>
    <property type="match status" value="1"/>
</dbReference>
<gene>
    <name evidence="2" type="ORF">SDC9_27286</name>
</gene>
<evidence type="ECO:0000259" key="1">
    <source>
        <dbReference type="Pfam" id="PF03435"/>
    </source>
</evidence>
<proteinExistence type="predicted"/>
<dbReference type="PANTHER" id="PTHR43781">
    <property type="entry name" value="SACCHAROPINE DEHYDROGENASE"/>
    <property type="match status" value="1"/>
</dbReference>
<accession>A0A644UQV0</accession>
<protein>
    <recommendedName>
        <fullName evidence="1">Saccharopine dehydrogenase NADP binding domain-containing protein</fullName>
    </recommendedName>
</protein>
<dbReference type="InterPro" id="IPR036291">
    <property type="entry name" value="NAD(P)-bd_dom_sf"/>
</dbReference>
<comment type="caution">
    <text evidence="2">The sequence shown here is derived from an EMBL/GenBank/DDBJ whole genome shotgun (WGS) entry which is preliminary data.</text>
</comment>
<dbReference type="EMBL" id="VSSQ01000149">
    <property type="protein sequence ID" value="MPL81369.1"/>
    <property type="molecule type" value="Genomic_DNA"/>
</dbReference>
<name>A0A644UQV0_9ZZZZ</name>
<evidence type="ECO:0000313" key="2">
    <source>
        <dbReference type="EMBL" id="MPL81369.1"/>
    </source>
</evidence>
<reference evidence="2" key="1">
    <citation type="submission" date="2019-08" db="EMBL/GenBank/DDBJ databases">
        <authorList>
            <person name="Kucharzyk K."/>
            <person name="Murdoch R.W."/>
            <person name="Higgins S."/>
            <person name="Loffler F."/>
        </authorList>
    </citation>
    <scope>NUCLEOTIDE SEQUENCE</scope>
</reference>
<dbReference type="Pfam" id="PF03435">
    <property type="entry name" value="Sacchrp_dh_NADP"/>
    <property type="match status" value="1"/>
</dbReference>
<dbReference type="SUPFAM" id="SSF51735">
    <property type="entry name" value="NAD(P)-binding Rossmann-fold domains"/>
    <property type="match status" value="1"/>
</dbReference>
<dbReference type="InterPro" id="IPR005097">
    <property type="entry name" value="Sacchrp_dh_NADP-bd"/>
</dbReference>
<feature type="domain" description="Saccharopine dehydrogenase NADP binding" evidence="1">
    <location>
        <begin position="5"/>
        <end position="120"/>
    </location>
</feature>